<dbReference type="OrthoDB" id="9771666at2"/>
<keyword evidence="2" id="KW-0378">Hydrolase</keyword>
<dbReference type="Gene3D" id="3.40.50.1820">
    <property type="entry name" value="alpha/beta hydrolase"/>
    <property type="match status" value="1"/>
</dbReference>
<dbReference type="Pfam" id="PF01738">
    <property type="entry name" value="DLH"/>
    <property type="match status" value="1"/>
</dbReference>
<dbReference type="KEGG" id="mai:MICA_18"/>
<evidence type="ECO:0000259" key="1">
    <source>
        <dbReference type="Pfam" id="PF01738"/>
    </source>
</evidence>
<organism evidence="2 3">
    <name type="scientific">Micavibrio aeruginosavorus (strain ARL-13)</name>
    <dbReference type="NCBI Taxonomy" id="856793"/>
    <lineage>
        <taxon>Bacteria</taxon>
        <taxon>Pseudomonadati</taxon>
        <taxon>Bdellovibrionota</taxon>
        <taxon>Bdellovibrionia</taxon>
        <taxon>Bdellovibrionales</taxon>
        <taxon>Pseudobdellovibrionaceae</taxon>
        <taxon>Micavibrio</taxon>
    </lineage>
</organism>
<proteinExistence type="predicted"/>
<dbReference type="InterPro" id="IPR029058">
    <property type="entry name" value="AB_hydrolase_fold"/>
</dbReference>
<dbReference type="PANTHER" id="PTHR46623:SF6">
    <property type="entry name" value="ALPHA_BETA-HYDROLASES SUPERFAMILY PROTEIN"/>
    <property type="match status" value="1"/>
</dbReference>
<feature type="domain" description="Dienelactone hydrolase" evidence="1">
    <location>
        <begin position="14"/>
        <end position="229"/>
    </location>
</feature>
<evidence type="ECO:0000313" key="2">
    <source>
        <dbReference type="EMBL" id="AEP08366.1"/>
    </source>
</evidence>
<dbReference type="Proteomes" id="UP000009286">
    <property type="component" value="Chromosome"/>
</dbReference>
<dbReference type="HOGENOM" id="CLU_054590_7_3_5"/>
<dbReference type="GO" id="GO:0008806">
    <property type="term" value="F:carboxymethylenebutenolidase activity"/>
    <property type="evidence" value="ECO:0007669"/>
    <property type="project" value="UniProtKB-EC"/>
</dbReference>
<sequence length="236" mass="25577">MSTITIPTKDGQSFTAYIATPAVTPAPVVIMIQEIFGVNADMRAHCDAMAEMGYLAVCPDLFWRLEPGVDITDKTEAEWKKAFDLYNRFDVDMGVEDLRATLHTMRGHAHSTGSVGCVGYCLGGKLAYLMAARSKVDVSVSYYGVGLDDMLAEGKAIKTPLLMHIAEEDKFVSKDAQAKIKSTLSSNPAITIHSYPGVNHAFARINGEHFDGPSADLANGRTRDFLQKALKKSAAA</sequence>
<reference evidence="2 3" key="1">
    <citation type="journal article" date="2011" name="BMC Genomics">
        <title>Genomic insights into an obligate epibiotic bacterial predator: Micavibrio aeruginosavorus ARL-13.</title>
        <authorList>
            <person name="Wang Z."/>
            <person name="Kadouri D."/>
            <person name="Wu M."/>
        </authorList>
    </citation>
    <scope>NUCLEOTIDE SEQUENCE [LARGE SCALE GENOMIC DNA]</scope>
    <source>
        <strain evidence="2 3">ARL-13</strain>
    </source>
</reference>
<dbReference type="EMBL" id="CP002382">
    <property type="protein sequence ID" value="AEP08366.1"/>
    <property type="molecule type" value="Genomic_DNA"/>
</dbReference>
<dbReference type="InterPro" id="IPR051049">
    <property type="entry name" value="Dienelactone_hydrolase-like"/>
</dbReference>
<gene>
    <name evidence="2" type="primary">clcD</name>
    <name evidence="2" type="ordered locus">MICA_18</name>
</gene>
<dbReference type="EC" id="3.1.1.45" evidence="2"/>
<dbReference type="STRING" id="856793.MICA_18"/>
<dbReference type="InterPro" id="IPR002925">
    <property type="entry name" value="Dienelactn_hydro"/>
</dbReference>
<name>G2KLD0_MICAA</name>
<accession>G2KLD0</accession>
<dbReference type="RefSeq" id="WP_014101589.1">
    <property type="nucleotide sequence ID" value="NC_016026.1"/>
</dbReference>
<dbReference type="AlphaFoldDB" id="G2KLD0"/>
<protein>
    <submittedName>
        <fullName evidence="2">Carboxymethylenebutenolidase</fullName>
        <ecNumber evidence="2">3.1.1.45</ecNumber>
    </submittedName>
</protein>
<dbReference type="SUPFAM" id="SSF53474">
    <property type="entry name" value="alpha/beta-Hydrolases"/>
    <property type="match status" value="1"/>
</dbReference>
<dbReference type="eggNOG" id="COG0412">
    <property type="taxonomic scope" value="Bacteria"/>
</dbReference>
<evidence type="ECO:0000313" key="3">
    <source>
        <dbReference type="Proteomes" id="UP000009286"/>
    </source>
</evidence>
<keyword evidence="3" id="KW-1185">Reference proteome</keyword>
<dbReference type="PANTHER" id="PTHR46623">
    <property type="entry name" value="CARBOXYMETHYLENEBUTENOLIDASE-RELATED"/>
    <property type="match status" value="1"/>
</dbReference>